<gene>
    <name evidence="1" type="ORF">KKI46_06735</name>
</gene>
<proteinExistence type="predicted"/>
<dbReference type="RefSeq" id="WP_069940442.1">
    <property type="nucleotide sequence ID" value="NZ_CP075897.1"/>
</dbReference>
<dbReference type="SUPFAM" id="SSF53187">
    <property type="entry name" value="Zn-dependent exopeptidases"/>
    <property type="match status" value="1"/>
</dbReference>
<name>A0ABX8GCJ5_EXIAC</name>
<dbReference type="Gene3D" id="3.40.630.10">
    <property type="entry name" value="Zn peptidases"/>
    <property type="match status" value="1"/>
</dbReference>
<evidence type="ECO:0000313" key="2">
    <source>
        <dbReference type="Proteomes" id="UP000679498"/>
    </source>
</evidence>
<protein>
    <submittedName>
        <fullName evidence="1">Peptidase M42 family protein</fullName>
    </submittedName>
</protein>
<keyword evidence="2" id="KW-1185">Reference proteome</keyword>
<dbReference type="GeneID" id="88811365"/>
<organism evidence="1 2">
    <name type="scientific">Exiguobacterium acetylicum</name>
    <name type="common">Brevibacterium acetylicum</name>
    <dbReference type="NCBI Taxonomy" id="41170"/>
    <lineage>
        <taxon>Bacteria</taxon>
        <taxon>Bacillati</taxon>
        <taxon>Bacillota</taxon>
        <taxon>Bacilli</taxon>
        <taxon>Bacillales</taxon>
        <taxon>Bacillales Family XII. Incertae Sedis</taxon>
        <taxon>Exiguobacterium</taxon>
    </lineage>
</organism>
<sequence length="131" mass="14797">MDASFLEDVDAAIVFDRRGTRDIVTGCYGEFDFCEEAFGACFEQAGLLSDMPDWRTTRYGGSSDAKLFALRAIPTVNLSVGYLHEHTDFEQVDFAATLETVRLVETLLHHRLLERYFAERTENPTLGGYTD</sequence>
<accession>A0ABX8GCJ5</accession>
<reference evidence="1 2" key="1">
    <citation type="submission" date="2021-05" db="EMBL/GenBank/DDBJ databases">
        <title>Biocontrol using Exiguobacterium acetylicum SI17 against litchi downy blight caused by Peronophythora litchii.</title>
        <authorList>
            <person name="Zheng L."/>
        </authorList>
    </citation>
    <scope>NUCLEOTIDE SEQUENCE [LARGE SCALE GENOMIC DNA]</scope>
    <source>
        <strain evidence="1 2">SI17</strain>
    </source>
</reference>
<dbReference type="EMBL" id="CP075897">
    <property type="protein sequence ID" value="QWB31340.1"/>
    <property type="molecule type" value="Genomic_DNA"/>
</dbReference>
<dbReference type="Proteomes" id="UP000679498">
    <property type="component" value="Chromosome"/>
</dbReference>
<evidence type="ECO:0000313" key="1">
    <source>
        <dbReference type="EMBL" id="QWB31340.1"/>
    </source>
</evidence>